<proteinExistence type="inferred from homology"/>
<dbReference type="EMBL" id="BTRK01000001">
    <property type="protein sequence ID" value="GMR30747.1"/>
    <property type="molecule type" value="Genomic_DNA"/>
</dbReference>
<name>A0AAN4Z3K3_9BILA</name>
<evidence type="ECO:0000256" key="3">
    <source>
        <dbReference type="ARBA" id="ARBA00022801"/>
    </source>
</evidence>
<comment type="similarity">
    <text evidence="1">Belongs to the protein-tyrosine phosphatase family.</text>
</comment>
<protein>
    <recommendedName>
        <fullName evidence="2">protein-tyrosine-phosphatase</fullName>
        <ecNumber evidence="2">3.1.3.48</ecNumber>
    </recommendedName>
</protein>
<dbReference type="Gene3D" id="3.90.190.10">
    <property type="entry name" value="Protein tyrosine phosphatase superfamily"/>
    <property type="match status" value="1"/>
</dbReference>
<dbReference type="InterPro" id="IPR050348">
    <property type="entry name" value="Protein-Tyr_Phosphatase"/>
</dbReference>
<dbReference type="InterPro" id="IPR000242">
    <property type="entry name" value="PTP_cat"/>
</dbReference>
<dbReference type="PANTHER" id="PTHR19134:SF562">
    <property type="entry name" value="PROTEIN-TYROSINE-PHOSPHATASE"/>
    <property type="match status" value="1"/>
</dbReference>
<dbReference type="InterPro" id="IPR003595">
    <property type="entry name" value="Tyr_Pase_cat"/>
</dbReference>
<evidence type="ECO:0000313" key="8">
    <source>
        <dbReference type="Proteomes" id="UP001328107"/>
    </source>
</evidence>
<dbReference type="AlphaFoldDB" id="A0AAN4Z3K3"/>
<reference evidence="8" key="1">
    <citation type="submission" date="2022-10" db="EMBL/GenBank/DDBJ databases">
        <title>Genome assembly of Pristionchus species.</title>
        <authorList>
            <person name="Yoshida K."/>
            <person name="Sommer R.J."/>
        </authorList>
    </citation>
    <scope>NUCLEOTIDE SEQUENCE [LARGE SCALE GENOMIC DNA]</scope>
    <source>
        <strain evidence="8">RS5460</strain>
    </source>
</reference>
<gene>
    <name evidence="7" type="ORF">PMAYCL1PPCAC_00942</name>
</gene>
<dbReference type="GO" id="GO:0008045">
    <property type="term" value="P:motor neuron axon guidance"/>
    <property type="evidence" value="ECO:0007669"/>
    <property type="project" value="TreeGrafter"/>
</dbReference>
<keyword evidence="3" id="KW-0378">Hydrolase</keyword>
<dbReference type="Pfam" id="PF00102">
    <property type="entry name" value="Y_phosphatase"/>
    <property type="match status" value="1"/>
</dbReference>
<dbReference type="PROSITE" id="PS50056">
    <property type="entry name" value="TYR_PHOSPHATASE_2"/>
    <property type="match status" value="1"/>
</dbReference>
<dbReference type="PROSITE" id="PS00383">
    <property type="entry name" value="TYR_PHOSPHATASE_1"/>
    <property type="match status" value="1"/>
</dbReference>
<keyword evidence="8" id="KW-1185">Reference proteome</keyword>
<dbReference type="CDD" id="cd00047">
    <property type="entry name" value="PTPc"/>
    <property type="match status" value="1"/>
</dbReference>
<evidence type="ECO:0000259" key="5">
    <source>
        <dbReference type="PROSITE" id="PS50055"/>
    </source>
</evidence>
<dbReference type="InterPro" id="IPR029021">
    <property type="entry name" value="Prot-tyrosine_phosphatase-like"/>
</dbReference>
<evidence type="ECO:0000259" key="6">
    <source>
        <dbReference type="PROSITE" id="PS50056"/>
    </source>
</evidence>
<accession>A0AAN4Z3K3</accession>
<dbReference type="InterPro" id="IPR000387">
    <property type="entry name" value="Tyr_Pase_dom"/>
</dbReference>
<feature type="domain" description="Tyrosine specific protein phosphatases" evidence="6">
    <location>
        <begin position="192"/>
        <end position="272"/>
    </location>
</feature>
<dbReference type="PANTHER" id="PTHR19134">
    <property type="entry name" value="RECEPTOR-TYPE TYROSINE-PROTEIN PHOSPHATASE"/>
    <property type="match status" value="1"/>
</dbReference>
<evidence type="ECO:0000313" key="7">
    <source>
        <dbReference type="EMBL" id="GMR30747.1"/>
    </source>
</evidence>
<dbReference type="SMART" id="SM00194">
    <property type="entry name" value="PTPc"/>
    <property type="match status" value="1"/>
</dbReference>
<evidence type="ECO:0000256" key="1">
    <source>
        <dbReference type="ARBA" id="ARBA00009580"/>
    </source>
</evidence>
<dbReference type="InterPro" id="IPR016130">
    <property type="entry name" value="Tyr_Pase_AS"/>
</dbReference>
<dbReference type="EC" id="3.1.3.48" evidence="2"/>
<dbReference type="PRINTS" id="PR00700">
    <property type="entry name" value="PRTYPHPHTASE"/>
</dbReference>
<evidence type="ECO:0000256" key="4">
    <source>
        <dbReference type="ARBA" id="ARBA00022912"/>
    </source>
</evidence>
<dbReference type="Proteomes" id="UP001328107">
    <property type="component" value="Unassembled WGS sequence"/>
</dbReference>
<evidence type="ECO:0000256" key="2">
    <source>
        <dbReference type="ARBA" id="ARBA00013064"/>
    </source>
</evidence>
<organism evidence="7 8">
    <name type="scientific">Pristionchus mayeri</name>
    <dbReference type="NCBI Taxonomy" id="1317129"/>
    <lineage>
        <taxon>Eukaryota</taxon>
        <taxon>Metazoa</taxon>
        <taxon>Ecdysozoa</taxon>
        <taxon>Nematoda</taxon>
        <taxon>Chromadorea</taxon>
        <taxon>Rhabditida</taxon>
        <taxon>Rhabditina</taxon>
        <taxon>Diplogasteromorpha</taxon>
        <taxon>Diplogasteroidea</taxon>
        <taxon>Neodiplogasteridae</taxon>
        <taxon>Pristionchus</taxon>
    </lineage>
</organism>
<sequence length="311" mass="35770">MQSATASAATKWADWVLQSDRRASAIQYNEHINSYTVPNKLHGFEKMEAKYRYFNDGCFEWNRVVLKGRLPRYDFYHANSVHLEGDGQFHVIASQGPLYNTTDDFWEMVYQQKVAVIVQLCNYTEDYWPKKNQKTFGDCTVSLEAEGLIDANEPDVKLRTFSVRWNAESGVHIVRHIFYSKWPDFGVPATVTSVISIIRWIESNGGMTRNSPVLVHCLAGVGRTGSFILTMMALRRLRQLQSSEDYGAVMIDLAKELRRQRSGAIQTPQQYVFAHAAVLKMLAMVRYSKLVFLVQVFSVQLQHNFTRFVEM</sequence>
<dbReference type="PROSITE" id="PS50055">
    <property type="entry name" value="TYR_PHOSPHATASE_PTP"/>
    <property type="match status" value="1"/>
</dbReference>
<keyword evidence="4" id="KW-0904">Protein phosphatase</keyword>
<dbReference type="GO" id="GO:0004725">
    <property type="term" value="F:protein tyrosine phosphatase activity"/>
    <property type="evidence" value="ECO:0007669"/>
    <property type="project" value="UniProtKB-EC"/>
</dbReference>
<feature type="domain" description="Tyrosine-protein phosphatase" evidence="5">
    <location>
        <begin position="50"/>
        <end position="281"/>
    </location>
</feature>
<comment type="caution">
    <text evidence="7">The sequence shown here is derived from an EMBL/GenBank/DDBJ whole genome shotgun (WGS) entry which is preliminary data.</text>
</comment>
<dbReference type="SMART" id="SM00404">
    <property type="entry name" value="PTPc_motif"/>
    <property type="match status" value="1"/>
</dbReference>
<dbReference type="SUPFAM" id="SSF52799">
    <property type="entry name" value="(Phosphotyrosine protein) phosphatases II"/>
    <property type="match status" value="1"/>
</dbReference>